<dbReference type="Proteomes" id="UP000321062">
    <property type="component" value="Chromosome"/>
</dbReference>
<evidence type="ECO:0000313" key="4">
    <source>
        <dbReference type="Proteomes" id="UP000321062"/>
    </source>
</evidence>
<feature type="compositionally biased region" description="Low complexity" evidence="1">
    <location>
        <begin position="64"/>
        <end position="78"/>
    </location>
</feature>
<dbReference type="KEGG" id="yti:FNA67_13565"/>
<evidence type="ECO:0000256" key="2">
    <source>
        <dbReference type="SAM" id="SignalP"/>
    </source>
</evidence>
<feature type="chain" id="PRO_5044338043" evidence="2">
    <location>
        <begin position="25"/>
        <end position="96"/>
    </location>
</feature>
<feature type="signal peptide" evidence="2">
    <location>
        <begin position="1"/>
        <end position="24"/>
    </location>
</feature>
<organism evidence="3 4">
    <name type="scientific">Paradevosia tibetensis</name>
    <dbReference type="NCBI Taxonomy" id="1447062"/>
    <lineage>
        <taxon>Bacteria</taxon>
        <taxon>Pseudomonadati</taxon>
        <taxon>Pseudomonadota</taxon>
        <taxon>Alphaproteobacteria</taxon>
        <taxon>Hyphomicrobiales</taxon>
        <taxon>Devosiaceae</taxon>
        <taxon>Paradevosia</taxon>
    </lineage>
</organism>
<keyword evidence="4" id="KW-1185">Reference proteome</keyword>
<sequence length="96" mass="9881">MKYALFVPALAIASTLAFAPAAFAEVIGGQSFTPDQREAVQTRCNELVRHDSEADTLGGGSVGGQSADSGKDGSSSDAIDLSYINLHDCRTAGFVG</sequence>
<keyword evidence="2" id="KW-0732">Signal</keyword>
<evidence type="ECO:0000256" key="1">
    <source>
        <dbReference type="SAM" id="MobiDB-lite"/>
    </source>
</evidence>
<proteinExistence type="predicted"/>
<gene>
    <name evidence="3" type="ORF">FNA67_13565</name>
</gene>
<accession>A0A5B9DRQ8</accession>
<feature type="region of interest" description="Disordered" evidence="1">
    <location>
        <begin position="50"/>
        <end position="78"/>
    </location>
</feature>
<dbReference type="RefSeq" id="WP_049705665.1">
    <property type="nucleotide sequence ID" value="NZ_BMFM01000001.1"/>
</dbReference>
<evidence type="ECO:0000313" key="3">
    <source>
        <dbReference type="EMBL" id="QEE21138.1"/>
    </source>
</evidence>
<protein>
    <submittedName>
        <fullName evidence="3">Uncharacterized protein</fullName>
    </submittedName>
</protein>
<reference evidence="3 4" key="1">
    <citation type="journal article" date="2015" name="Int. J. Syst. Evol. Microbiol.">
        <title>Youhaiella tibetensis gen. nov., sp. nov., isolated from subsurface sediment.</title>
        <authorList>
            <person name="Wang Y.X."/>
            <person name="Huang F.Q."/>
            <person name="Nogi Y."/>
            <person name="Pang S.J."/>
            <person name="Wang P.K."/>
            <person name="Lv J."/>
        </authorList>
    </citation>
    <scope>NUCLEOTIDE SEQUENCE [LARGE SCALE GENOMIC DNA]</scope>
    <source>
        <strain evidence="4">fig4</strain>
    </source>
</reference>
<dbReference type="AlphaFoldDB" id="A0A5B9DRQ8"/>
<name>A0A5B9DRQ8_9HYPH</name>
<dbReference type="EMBL" id="CP041690">
    <property type="protein sequence ID" value="QEE21138.1"/>
    <property type="molecule type" value="Genomic_DNA"/>
</dbReference>